<evidence type="ECO:0000256" key="4">
    <source>
        <dbReference type="ARBA" id="ARBA00022490"/>
    </source>
</evidence>
<evidence type="ECO:0000256" key="7">
    <source>
        <dbReference type="ARBA" id="ARBA00022691"/>
    </source>
</evidence>
<accession>A0A1E4S783</accession>
<dbReference type="Proteomes" id="UP000038830">
    <property type="component" value="Unassembled WGS sequence"/>
</dbReference>
<dbReference type="Gene3D" id="3.40.50.150">
    <property type="entry name" value="Vaccinia Virus protein VP39"/>
    <property type="match status" value="1"/>
</dbReference>
<dbReference type="OrthoDB" id="1723750at2759"/>
<dbReference type="GO" id="GO:0032259">
    <property type="term" value="P:methylation"/>
    <property type="evidence" value="ECO:0007669"/>
    <property type="project" value="UniProtKB-KW"/>
</dbReference>
<accession>A0A0H5C446</accession>
<dbReference type="GO" id="GO:0018064">
    <property type="term" value="F:protein-L-histidine N-tele-methyltransferase activity"/>
    <property type="evidence" value="ECO:0007669"/>
    <property type="project" value="UniProtKB-EC"/>
</dbReference>
<evidence type="ECO:0000256" key="8">
    <source>
        <dbReference type="ARBA" id="ARBA00023242"/>
    </source>
</evidence>
<evidence type="ECO:0000313" key="13">
    <source>
        <dbReference type="Proteomes" id="UP000094389"/>
    </source>
</evidence>
<dbReference type="EC" id="2.1.1.85" evidence="3"/>
<evidence type="ECO:0000313" key="12">
    <source>
        <dbReference type="Proteomes" id="UP000038830"/>
    </source>
</evidence>
<dbReference type="EMBL" id="KV453926">
    <property type="protein sequence ID" value="ODV75366.1"/>
    <property type="molecule type" value="Genomic_DNA"/>
</dbReference>
<dbReference type="AlphaFoldDB" id="A0A0H5C446"/>
<evidence type="ECO:0000256" key="5">
    <source>
        <dbReference type="ARBA" id="ARBA00022603"/>
    </source>
</evidence>
<dbReference type="GO" id="GO:0005737">
    <property type="term" value="C:cytoplasm"/>
    <property type="evidence" value="ECO:0007669"/>
    <property type="project" value="UniProtKB-SubCell"/>
</dbReference>
<dbReference type="Proteomes" id="UP000094389">
    <property type="component" value="Unassembled WGS sequence"/>
</dbReference>
<protein>
    <recommendedName>
        <fullName evidence="3">protein-histidine N-methyltransferase</fullName>
        <ecNumber evidence="3">2.1.1.85</ecNumber>
    </recommendedName>
</protein>
<sequence length="353" mass="39474">MSFSFGFTGDSDDEYTSVADPAPKQEDNFINPLDCVPSNVYPAKEVDLKQALNSLKSTRVTFETYVTPEGNAVFRRELFDVKHQVMMEDDNSTDAEVTDEHKILIGTNATDLVKNVYEGGLKSWECSVDTVDYLCSMQDETLFKDRIVELGCGTALPSTYLFNRALRSNHNNLGFVLADYNESVLRLVTLPNLIVTWASTLEPEQLIKLQRSEDETIPIVPDELQLTQKLLDQFYSTLQEKSISIRLISGAWSRSFLELVNSDNHQTGLVITSETIYSPETLPVISELVIEFVSNAKALGIVAAKDIYFGVGGSLVEFENYLTKRQLQGMPIQFVVNKVNAGLKRSIVLVTNN</sequence>
<keyword evidence="13" id="KW-1185">Reference proteome</keyword>
<dbReference type="PANTHER" id="PTHR14614">
    <property type="entry name" value="HEPATOCELLULAR CARCINOMA-ASSOCIATED ANTIGEN"/>
    <property type="match status" value="1"/>
</dbReference>
<dbReference type="PANTHER" id="PTHR14614:SF39">
    <property type="entry name" value="HISTIDINE PROTEIN METHYLTRANSFERASE 1 HOMOLOG"/>
    <property type="match status" value="1"/>
</dbReference>
<evidence type="ECO:0000256" key="3">
    <source>
        <dbReference type="ARBA" id="ARBA00012533"/>
    </source>
</evidence>
<keyword evidence="4" id="KW-0963">Cytoplasm</keyword>
<dbReference type="InterPro" id="IPR019410">
    <property type="entry name" value="Methyltransf_16"/>
</dbReference>
<reference evidence="12" key="2">
    <citation type="journal article" date="2015" name="J. Biotechnol.">
        <title>The structure of the Cyberlindnera jadinii genome and its relation to Candida utilis analyzed by the occurrence of single nucleotide polymorphisms.</title>
        <authorList>
            <person name="Rupp O."/>
            <person name="Brinkrolf K."/>
            <person name="Buerth C."/>
            <person name="Kunigo M."/>
            <person name="Schneider J."/>
            <person name="Jaenicke S."/>
            <person name="Goesmann A."/>
            <person name="Puehler A."/>
            <person name="Jaeger K.-E."/>
            <person name="Ernst J.F."/>
        </authorList>
    </citation>
    <scope>NUCLEOTIDE SEQUENCE [LARGE SCALE GENOMIC DNA]</scope>
    <source>
        <strain evidence="12">ATCC 18201 / CBS 1600 / BCRC 20928 / JCM 3617 / NBRC 0987 / NRRL Y-1542</strain>
    </source>
</reference>
<reference evidence="10" key="1">
    <citation type="submission" date="2014-12" db="EMBL/GenBank/DDBJ databases">
        <authorList>
            <person name="Jaenicke S."/>
        </authorList>
    </citation>
    <scope>NUCLEOTIDE SEQUENCE [LARGE SCALE GENOMIC DNA]</scope>
    <source>
        <strain evidence="10">CBS1600</strain>
    </source>
</reference>
<gene>
    <name evidence="10" type="primary">MNI1</name>
    <name evidence="10" type="ORF">BN1211_2881</name>
    <name evidence="11" type="ORF">CYBJADRAFT_160795</name>
</gene>
<dbReference type="InterPro" id="IPR029063">
    <property type="entry name" value="SAM-dependent_MTases_sf"/>
</dbReference>
<evidence type="ECO:0000313" key="11">
    <source>
        <dbReference type="EMBL" id="ODV75366.1"/>
    </source>
</evidence>
<reference evidence="11 13" key="3">
    <citation type="journal article" date="2016" name="Proc. Natl. Acad. Sci. U.S.A.">
        <title>Comparative genomics of biotechnologically important yeasts.</title>
        <authorList>
            <person name="Riley R."/>
            <person name="Haridas S."/>
            <person name="Wolfe K.H."/>
            <person name="Lopes M.R."/>
            <person name="Hittinger C.T."/>
            <person name="Goeker M."/>
            <person name="Salamov A.A."/>
            <person name="Wisecaver J.H."/>
            <person name="Long T.M."/>
            <person name="Calvey C.H."/>
            <person name="Aerts A.L."/>
            <person name="Barry K.W."/>
            <person name="Choi C."/>
            <person name="Clum A."/>
            <person name="Coughlan A.Y."/>
            <person name="Deshpande S."/>
            <person name="Douglass A.P."/>
            <person name="Hanson S.J."/>
            <person name="Klenk H.-P."/>
            <person name="LaButti K.M."/>
            <person name="Lapidus A."/>
            <person name="Lindquist E.A."/>
            <person name="Lipzen A.M."/>
            <person name="Meier-Kolthoff J.P."/>
            <person name="Ohm R.A."/>
            <person name="Otillar R.P."/>
            <person name="Pangilinan J.L."/>
            <person name="Peng Y."/>
            <person name="Rokas A."/>
            <person name="Rosa C.A."/>
            <person name="Scheuner C."/>
            <person name="Sibirny A.A."/>
            <person name="Slot J.C."/>
            <person name="Stielow J.B."/>
            <person name="Sun H."/>
            <person name="Kurtzman C.P."/>
            <person name="Blackwell M."/>
            <person name="Grigoriev I.V."/>
            <person name="Jeffries T.W."/>
        </authorList>
    </citation>
    <scope>NUCLEOTIDE SEQUENCE [LARGE SCALE GENOMIC DNA]</scope>
    <source>
        <strain evidence="13">ATCC 18201 / CBS 1600 / BCRC 20928 / JCM 3617 / NBRC 0987 / NRRL Y-1542</strain>
        <strain evidence="11">NRRL Y-1542</strain>
    </source>
</reference>
<keyword evidence="6" id="KW-0808">Transferase</keyword>
<keyword evidence="8" id="KW-0539">Nucleus</keyword>
<evidence type="ECO:0000256" key="1">
    <source>
        <dbReference type="ARBA" id="ARBA00004123"/>
    </source>
</evidence>
<comment type="similarity">
    <text evidence="9">Belongs to the methyltransferase superfamily. METTL18 family.</text>
</comment>
<organism evidence="10 12">
    <name type="scientific">Cyberlindnera jadinii (strain ATCC 18201 / CBS 1600 / BCRC 20928 / JCM 3617 / NBRC 0987 / NRRL Y-1542)</name>
    <name type="common">Torula yeast</name>
    <name type="synonym">Candida utilis</name>
    <dbReference type="NCBI Taxonomy" id="983966"/>
    <lineage>
        <taxon>Eukaryota</taxon>
        <taxon>Fungi</taxon>
        <taxon>Dikarya</taxon>
        <taxon>Ascomycota</taxon>
        <taxon>Saccharomycotina</taxon>
        <taxon>Saccharomycetes</taxon>
        <taxon>Phaffomycetales</taxon>
        <taxon>Phaffomycetaceae</taxon>
        <taxon>Cyberlindnera</taxon>
    </lineage>
</organism>
<name>A0A0H5C446_CYBJN</name>
<evidence type="ECO:0000313" key="10">
    <source>
        <dbReference type="EMBL" id="CEP22507.1"/>
    </source>
</evidence>
<dbReference type="EMBL" id="CDQK01000003">
    <property type="protein sequence ID" value="CEP22507.1"/>
    <property type="molecule type" value="Genomic_DNA"/>
</dbReference>
<dbReference type="STRING" id="983966.A0A0H5C446"/>
<evidence type="ECO:0000256" key="9">
    <source>
        <dbReference type="ARBA" id="ARBA00038126"/>
    </source>
</evidence>
<dbReference type="OMA" id="NLLLTWH"/>
<keyword evidence="5" id="KW-0489">Methyltransferase</keyword>
<evidence type="ECO:0000256" key="6">
    <source>
        <dbReference type="ARBA" id="ARBA00022679"/>
    </source>
</evidence>
<evidence type="ECO:0000256" key="2">
    <source>
        <dbReference type="ARBA" id="ARBA00004496"/>
    </source>
</evidence>
<proteinExistence type="inferred from homology"/>
<keyword evidence="7" id="KW-0949">S-adenosyl-L-methionine</keyword>
<comment type="subcellular location">
    <subcellularLocation>
        <location evidence="2">Cytoplasm</location>
    </subcellularLocation>
    <subcellularLocation>
        <location evidence="1">Nucleus</location>
    </subcellularLocation>
</comment>
<dbReference type="GO" id="GO:0005634">
    <property type="term" value="C:nucleus"/>
    <property type="evidence" value="ECO:0007669"/>
    <property type="project" value="UniProtKB-SubCell"/>
</dbReference>